<evidence type="ECO:0000313" key="1">
    <source>
        <dbReference type="EMBL" id="KDR03830.1"/>
    </source>
</evidence>
<dbReference type="AlphaFoldDB" id="A0A067QSH5"/>
<accession>A0A067QSH5</accession>
<reference evidence="1 2" key="1">
    <citation type="journal article" date="2014" name="Nat. Commun.">
        <title>Molecular traces of alternative social organization in a termite genome.</title>
        <authorList>
            <person name="Terrapon N."/>
            <person name="Li C."/>
            <person name="Robertson H.M."/>
            <person name="Ji L."/>
            <person name="Meng X."/>
            <person name="Booth W."/>
            <person name="Chen Z."/>
            <person name="Childers C.P."/>
            <person name="Glastad K.M."/>
            <person name="Gokhale K."/>
            <person name="Gowin J."/>
            <person name="Gronenberg W."/>
            <person name="Hermansen R.A."/>
            <person name="Hu H."/>
            <person name="Hunt B.G."/>
            <person name="Huylmans A.K."/>
            <person name="Khalil S.M."/>
            <person name="Mitchell R.D."/>
            <person name="Munoz-Torres M.C."/>
            <person name="Mustard J.A."/>
            <person name="Pan H."/>
            <person name="Reese J.T."/>
            <person name="Scharf M.E."/>
            <person name="Sun F."/>
            <person name="Vogel H."/>
            <person name="Xiao J."/>
            <person name="Yang W."/>
            <person name="Yang Z."/>
            <person name="Yang Z."/>
            <person name="Zhou J."/>
            <person name="Zhu J."/>
            <person name="Brent C.S."/>
            <person name="Elsik C.G."/>
            <person name="Goodisman M.A."/>
            <person name="Liberles D.A."/>
            <person name="Roe R.M."/>
            <person name="Vargo E.L."/>
            <person name="Vilcinskas A."/>
            <person name="Wang J."/>
            <person name="Bornberg-Bauer E."/>
            <person name="Korb J."/>
            <person name="Zhang G."/>
            <person name="Liebig J."/>
        </authorList>
    </citation>
    <scope>NUCLEOTIDE SEQUENCE [LARGE SCALE GENOMIC DNA]</scope>
    <source>
        <tissue evidence="1">Whole organism</tissue>
    </source>
</reference>
<dbReference type="Proteomes" id="UP000027135">
    <property type="component" value="Unassembled WGS sequence"/>
</dbReference>
<keyword evidence="2" id="KW-1185">Reference proteome</keyword>
<protein>
    <submittedName>
        <fullName evidence="1">Uncharacterized protein</fullName>
    </submittedName>
</protein>
<organism evidence="1 2">
    <name type="scientific">Zootermopsis nevadensis</name>
    <name type="common">Dampwood termite</name>
    <dbReference type="NCBI Taxonomy" id="136037"/>
    <lineage>
        <taxon>Eukaryota</taxon>
        <taxon>Metazoa</taxon>
        <taxon>Ecdysozoa</taxon>
        <taxon>Arthropoda</taxon>
        <taxon>Hexapoda</taxon>
        <taxon>Insecta</taxon>
        <taxon>Pterygota</taxon>
        <taxon>Neoptera</taxon>
        <taxon>Polyneoptera</taxon>
        <taxon>Dictyoptera</taxon>
        <taxon>Blattodea</taxon>
        <taxon>Blattoidea</taxon>
        <taxon>Termitoidae</taxon>
        <taxon>Termopsidae</taxon>
        <taxon>Zootermopsis</taxon>
    </lineage>
</organism>
<proteinExistence type="predicted"/>
<sequence length="506" mass="56281">MSGSDLPEYSKSTFVPEVSRAKREVVTTFRKLLEPDCYWVSRELGFQVVLPPCSKVGIKMGAGYSDMFHSVGRGHQQWEEDMLSNVHHCDGSRASIDSTSVRCLRRSLSASELPSLQSSASKWDIGLKLGDKSMVTQNESPAIYLIPLKDVQSGNTVSMTSGTGDSNCHTVPQNVDRHVHLSGGTLSRRVMSRKGKFHDVCSFESSYPSQKRGVPADKLACLVKESSSLVSLDEQLSPCCNQKGLQSFSDQTSQSIKELNGDVLKDTTNALGNLTTKYQKKCYQTQDLTIYSEGMCPTDCTGSCLSLASHCLEESTAVLMQEHKMIELSQEVCNSDMERTEVPRCTCCDADDSCNSGCCAVTTECRDMKHVDVNTGTPSTGSSSRDRSCTQAVGYSDCISAHGIEIRSCRFRDVLEPPDYPRPLSYTHTLTRSQFQNHVKSIEGKVYLDVNDILSYNDDFMRPEPRTRSMKAKRYNLKKLLQDMMSYPTVVLCRIDDKIQEKSFVN</sequence>
<evidence type="ECO:0000313" key="2">
    <source>
        <dbReference type="Proteomes" id="UP000027135"/>
    </source>
</evidence>
<dbReference type="EMBL" id="KK853628">
    <property type="protein sequence ID" value="KDR03830.1"/>
    <property type="molecule type" value="Genomic_DNA"/>
</dbReference>
<name>A0A067QSH5_ZOONE</name>
<dbReference type="InParanoid" id="A0A067QSH5"/>
<gene>
    <name evidence="1" type="ORF">L798_04473</name>
</gene>